<keyword evidence="5" id="KW-1185">Reference proteome</keyword>
<organism evidence="4 5">
    <name type="scientific">Volucribacter amazonae</name>
    <dbReference type="NCBI Taxonomy" id="256731"/>
    <lineage>
        <taxon>Bacteria</taxon>
        <taxon>Pseudomonadati</taxon>
        <taxon>Pseudomonadota</taxon>
        <taxon>Gammaproteobacteria</taxon>
        <taxon>Pasteurellales</taxon>
        <taxon>Pasteurellaceae</taxon>
        <taxon>Volucribacter</taxon>
    </lineage>
</organism>
<protein>
    <recommendedName>
        <fullName evidence="3">HTH tetR-type domain-containing protein</fullName>
    </recommendedName>
</protein>
<evidence type="ECO:0000256" key="1">
    <source>
        <dbReference type="ARBA" id="ARBA00023125"/>
    </source>
</evidence>
<dbReference type="InterPro" id="IPR009057">
    <property type="entry name" value="Homeodomain-like_sf"/>
</dbReference>
<dbReference type="GO" id="GO:0003677">
    <property type="term" value="F:DNA binding"/>
    <property type="evidence" value="ECO:0007669"/>
    <property type="project" value="UniProtKB-UniRule"/>
</dbReference>
<name>A0A9X4SJ21_9PAST</name>
<dbReference type="PROSITE" id="PS50977">
    <property type="entry name" value="HTH_TETR_2"/>
    <property type="match status" value="1"/>
</dbReference>
<gene>
    <name evidence="4" type="ORF">A6A20_11630</name>
</gene>
<proteinExistence type="predicted"/>
<dbReference type="PANTHER" id="PTHR43479">
    <property type="entry name" value="ACREF/ENVCD OPERON REPRESSOR-RELATED"/>
    <property type="match status" value="1"/>
</dbReference>
<feature type="domain" description="HTH tetR-type" evidence="3">
    <location>
        <begin position="8"/>
        <end position="68"/>
    </location>
</feature>
<sequence length="179" mass="21294">MKTDLRIIKTHQHIRQALVSLLAEQDYHSISVQAIIERAMVNRSTFYQHYQGKDDLVAKMIADFKQEYADIVQQRLHTECLADFFQRSIARLYQQRQLILALWQIHTPRHHLYQDMLLMLKQAFSQLADKQQQQVNDFQATLFATITLTAMKYQLEHQPFSFAQFLQYQQQIFSIMQTA</sequence>
<dbReference type="InterPro" id="IPR001647">
    <property type="entry name" value="HTH_TetR"/>
</dbReference>
<reference evidence="4" key="1">
    <citation type="submission" date="2016-03" db="EMBL/GenBank/DDBJ databases">
        <title>Co-evolution between Pasteurellaceae and their hosts.</title>
        <authorList>
            <person name="Hansen M.J."/>
            <person name="Bojesen A.M."/>
            <person name="Planet P."/>
        </authorList>
    </citation>
    <scope>NUCLEOTIDE SEQUENCE</scope>
    <source>
        <strain evidence="4">146/S8/89</strain>
    </source>
</reference>
<evidence type="ECO:0000256" key="2">
    <source>
        <dbReference type="PROSITE-ProRule" id="PRU00335"/>
    </source>
</evidence>
<dbReference type="Proteomes" id="UP001155500">
    <property type="component" value="Unassembled WGS sequence"/>
</dbReference>
<dbReference type="Gene3D" id="1.10.357.10">
    <property type="entry name" value="Tetracycline Repressor, domain 2"/>
    <property type="match status" value="1"/>
</dbReference>
<accession>A0A9X4SJ21</accession>
<dbReference type="PANTHER" id="PTHR43479:SF7">
    <property type="entry name" value="TETR-FAMILY TRANSCRIPTIONAL REGULATOR"/>
    <property type="match status" value="1"/>
</dbReference>
<keyword evidence="1 2" id="KW-0238">DNA-binding</keyword>
<feature type="DNA-binding region" description="H-T-H motif" evidence="2">
    <location>
        <begin position="31"/>
        <end position="50"/>
    </location>
</feature>
<evidence type="ECO:0000259" key="3">
    <source>
        <dbReference type="PROSITE" id="PS50977"/>
    </source>
</evidence>
<comment type="caution">
    <text evidence="4">The sequence shown here is derived from an EMBL/GenBank/DDBJ whole genome shotgun (WGS) entry which is preliminary data.</text>
</comment>
<dbReference type="AlphaFoldDB" id="A0A9X4SJ21"/>
<dbReference type="Pfam" id="PF00440">
    <property type="entry name" value="TetR_N"/>
    <property type="match status" value="1"/>
</dbReference>
<evidence type="ECO:0000313" key="4">
    <source>
        <dbReference type="EMBL" id="MDG6896247.1"/>
    </source>
</evidence>
<dbReference type="EMBL" id="LWID01000001">
    <property type="protein sequence ID" value="MDG6896247.1"/>
    <property type="molecule type" value="Genomic_DNA"/>
</dbReference>
<evidence type="ECO:0000313" key="5">
    <source>
        <dbReference type="Proteomes" id="UP001155500"/>
    </source>
</evidence>
<dbReference type="InterPro" id="IPR050624">
    <property type="entry name" value="HTH-type_Tx_Regulator"/>
</dbReference>
<dbReference type="SUPFAM" id="SSF46689">
    <property type="entry name" value="Homeodomain-like"/>
    <property type="match status" value="1"/>
</dbReference>